<keyword evidence="1" id="KW-1133">Transmembrane helix</keyword>
<dbReference type="EMBL" id="PPSL01000001">
    <property type="protein sequence ID" value="PQJ12241.1"/>
    <property type="molecule type" value="Genomic_DNA"/>
</dbReference>
<sequence length="66" mass="7417">MSTIPKTRTTQILAVMNVVAWLAFTGYAINLGGIVTSYAVSWFNPSASKNMYLQLNKHELEQYSFV</sequence>
<protein>
    <submittedName>
        <fullName evidence="2">Uncharacterized protein</fullName>
    </submittedName>
</protein>
<proteinExistence type="predicted"/>
<dbReference type="AlphaFoldDB" id="A0A2S7T046"/>
<evidence type="ECO:0000256" key="1">
    <source>
        <dbReference type="SAM" id="Phobius"/>
    </source>
</evidence>
<accession>A0A2S7T046</accession>
<evidence type="ECO:0000313" key="2">
    <source>
        <dbReference type="EMBL" id="PQJ12241.1"/>
    </source>
</evidence>
<dbReference type="RefSeq" id="WP_133162431.1">
    <property type="nucleotide sequence ID" value="NZ_PPSL01000001.1"/>
</dbReference>
<organism evidence="2 3">
    <name type="scientific">Flavipsychrobacter stenotrophus</name>
    <dbReference type="NCBI Taxonomy" id="2077091"/>
    <lineage>
        <taxon>Bacteria</taxon>
        <taxon>Pseudomonadati</taxon>
        <taxon>Bacteroidota</taxon>
        <taxon>Chitinophagia</taxon>
        <taxon>Chitinophagales</taxon>
        <taxon>Chitinophagaceae</taxon>
        <taxon>Flavipsychrobacter</taxon>
    </lineage>
</organism>
<feature type="transmembrane region" description="Helical" evidence="1">
    <location>
        <begin position="12"/>
        <end position="40"/>
    </location>
</feature>
<name>A0A2S7T046_9BACT</name>
<reference evidence="2 3" key="1">
    <citation type="submission" date="2018-01" db="EMBL/GenBank/DDBJ databases">
        <title>A novel member of the phylum Bacteroidetes isolated from glacier ice.</title>
        <authorList>
            <person name="Liu Q."/>
            <person name="Xin Y.-H."/>
        </authorList>
    </citation>
    <scope>NUCLEOTIDE SEQUENCE [LARGE SCALE GENOMIC DNA]</scope>
    <source>
        <strain evidence="2 3">RB1R16</strain>
    </source>
</reference>
<keyword evidence="3" id="KW-1185">Reference proteome</keyword>
<dbReference type="Proteomes" id="UP000239872">
    <property type="component" value="Unassembled WGS sequence"/>
</dbReference>
<keyword evidence="1" id="KW-0812">Transmembrane</keyword>
<comment type="caution">
    <text evidence="2">The sequence shown here is derived from an EMBL/GenBank/DDBJ whole genome shotgun (WGS) entry which is preliminary data.</text>
</comment>
<keyword evidence="1" id="KW-0472">Membrane</keyword>
<evidence type="ECO:0000313" key="3">
    <source>
        <dbReference type="Proteomes" id="UP000239872"/>
    </source>
</evidence>
<dbReference type="OrthoDB" id="672524at2"/>
<gene>
    <name evidence="2" type="ORF">CJD36_000330</name>
</gene>